<dbReference type="PANTHER" id="PTHR43712:SF16">
    <property type="entry name" value="O-METHYLTRANSFERASE ELCB"/>
    <property type="match status" value="1"/>
</dbReference>
<dbReference type="EMBL" id="ML976663">
    <property type="protein sequence ID" value="KAF1977450.1"/>
    <property type="molecule type" value="Genomic_DNA"/>
</dbReference>
<organism evidence="5 6">
    <name type="scientific">Bimuria novae-zelandiae CBS 107.79</name>
    <dbReference type="NCBI Taxonomy" id="1447943"/>
    <lineage>
        <taxon>Eukaryota</taxon>
        <taxon>Fungi</taxon>
        <taxon>Dikarya</taxon>
        <taxon>Ascomycota</taxon>
        <taxon>Pezizomycotina</taxon>
        <taxon>Dothideomycetes</taxon>
        <taxon>Pleosporomycetidae</taxon>
        <taxon>Pleosporales</taxon>
        <taxon>Massarineae</taxon>
        <taxon>Didymosphaeriaceae</taxon>
        <taxon>Bimuria</taxon>
    </lineage>
</organism>
<dbReference type="AlphaFoldDB" id="A0A6A5VLM8"/>
<evidence type="ECO:0000313" key="6">
    <source>
        <dbReference type="Proteomes" id="UP000800036"/>
    </source>
</evidence>
<dbReference type="InterPro" id="IPR029063">
    <property type="entry name" value="SAM-dependent_MTases_sf"/>
</dbReference>
<dbReference type="GO" id="GO:0008171">
    <property type="term" value="F:O-methyltransferase activity"/>
    <property type="evidence" value="ECO:0007669"/>
    <property type="project" value="InterPro"/>
</dbReference>
<dbReference type="GO" id="GO:0032259">
    <property type="term" value="P:methylation"/>
    <property type="evidence" value="ECO:0007669"/>
    <property type="project" value="UniProtKB-KW"/>
</dbReference>
<dbReference type="InterPro" id="IPR016461">
    <property type="entry name" value="COMT-like"/>
</dbReference>
<sequence length="209" mass="23525">MSLFSMGPSYSPRWLVKHYPCGDLGTGTVVDVGGSKGEYAIAILQQYPNLRVIVQDLPDVVEKPRSSTPTELTDIVSFMAHDFFTDQPIRDAGVYLKRWVLHDWSDTHAIRILRALIPALKKGARIGLHECIVSEPGETLTLWDRQVLENCRNRFMVYDIAMHALTNGKEREANDWKALFAGADTRFRVLSIEIPPMSSLGIIVVNWDG</sequence>
<keyword evidence="1" id="KW-0489">Methyltransferase</keyword>
<proteinExistence type="predicted"/>
<evidence type="ECO:0000259" key="4">
    <source>
        <dbReference type="Pfam" id="PF00891"/>
    </source>
</evidence>
<dbReference type="Proteomes" id="UP000800036">
    <property type="component" value="Unassembled WGS sequence"/>
</dbReference>
<dbReference type="SUPFAM" id="SSF53335">
    <property type="entry name" value="S-adenosyl-L-methionine-dependent methyltransferases"/>
    <property type="match status" value="1"/>
</dbReference>
<evidence type="ECO:0000256" key="3">
    <source>
        <dbReference type="ARBA" id="ARBA00022691"/>
    </source>
</evidence>
<protein>
    <submittedName>
        <fullName evidence="5">Cercosporin toxin biosynthesis protein-like protein</fullName>
    </submittedName>
</protein>
<keyword evidence="6" id="KW-1185">Reference proteome</keyword>
<dbReference type="InterPro" id="IPR001077">
    <property type="entry name" value="COMT_C"/>
</dbReference>
<keyword evidence="3" id="KW-0949">S-adenosyl-L-methionine</keyword>
<evidence type="ECO:0000256" key="1">
    <source>
        <dbReference type="ARBA" id="ARBA00022603"/>
    </source>
</evidence>
<dbReference type="OrthoDB" id="1606438at2759"/>
<name>A0A6A5VLM8_9PLEO</name>
<feature type="domain" description="O-methyltransferase C-terminal" evidence="4">
    <location>
        <begin position="27"/>
        <end position="183"/>
    </location>
</feature>
<evidence type="ECO:0000256" key="2">
    <source>
        <dbReference type="ARBA" id="ARBA00022679"/>
    </source>
</evidence>
<reference evidence="5" key="1">
    <citation type="journal article" date="2020" name="Stud. Mycol.">
        <title>101 Dothideomycetes genomes: a test case for predicting lifestyles and emergence of pathogens.</title>
        <authorList>
            <person name="Haridas S."/>
            <person name="Albert R."/>
            <person name="Binder M."/>
            <person name="Bloem J."/>
            <person name="Labutti K."/>
            <person name="Salamov A."/>
            <person name="Andreopoulos B."/>
            <person name="Baker S."/>
            <person name="Barry K."/>
            <person name="Bills G."/>
            <person name="Bluhm B."/>
            <person name="Cannon C."/>
            <person name="Castanera R."/>
            <person name="Culley D."/>
            <person name="Daum C."/>
            <person name="Ezra D."/>
            <person name="Gonzalez J."/>
            <person name="Henrissat B."/>
            <person name="Kuo A."/>
            <person name="Liang C."/>
            <person name="Lipzen A."/>
            <person name="Lutzoni F."/>
            <person name="Magnuson J."/>
            <person name="Mondo S."/>
            <person name="Nolan M."/>
            <person name="Ohm R."/>
            <person name="Pangilinan J."/>
            <person name="Park H.-J."/>
            <person name="Ramirez L."/>
            <person name="Alfaro M."/>
            <person name="Sun H."/>
            <person name="Tritt A."/>
            <person name="Yoshinaga Y."/>
            <person name="Zwiers L.-H."/>
            <person name="Turgeon B."/>
            <person name="Goodwin S."/>
            <person name="Spatafora J."/>
            <person name="Crous P."/>
            <person name="Grigoriev I."/>
        </authorList>
    </citation>
    <scope>NUCLEOTIDE SEQUENCE</scope>
    <source>
        <strain evidence="5">CBS 107.79</strain>
    </source>
</reference>
<dbReference type="PROSITE" id="PS51683">
    <property type="entry name" value="SAM_OMT_II"/>
    <property type="match status" value="1"/>
</dbReference>
<dbReference type="Pfam" id="PF00891">
    <property type="entry name" value="Methyltransf_2"/>
    <property type="match status" value="1"/>
</dbReference>
<gene>
    <name evidence="5" type="ORF">BU23DRAFT_659808</name>
</gene>
<dbReference type="Gene3D" id="3.40.50.150">
    <property type="entry name" value="Vaccinia Virus protein VP39"/>
    <property type="match status" value="1"/>
</dbReference>
<evidence type="ECO:0000313" key="5">
    <source>
        <dbReference type="EMBL" id="KAF1977450.1"/>
    </source>
</evidence>
<keyword evidence="2" id="KW-0808">Transferase</keyword>
<accession>A0A6A5VLM8</accession>
<dbReference type="PANTHER" id="PTHR43712">
    <property type="entry name" value="PUTATIVE (AFU_ORTHOLOGUE AFUA_4G14580)-RELATED"/>
    <property type="match status" value="1"/>
</dbReference>